<dbReference type="InterPro" id="IPR012337">
    <property type="entry name" value="RNaseH-like_sf"/>
</dbReference>
<accession>A0A176S5T4</accession>
<keyword evidence="2" id="KW-1185">Reference proteome</keyword>
<sequence>MLALHPSSAYEVDLAMEHIKHAQNDDMILFDRNYSSYRFLASLIDLNIQFTGRCSRQSFKAAQRLFKQSVTDSSTVTLFAKGEVKKKCKKLGFPTKITVRFVRVRLSTGEIEVLVTSLLDEKQYTAHMFKELQRKMFLRISTRKNIFL</sequence>
<reference evidence="1 2" key="1">
    <citation type="submission" date="2016-05" db="EMBL/GenBank/DDBJ databases">
        <title>Single-cell genome of chain-forming Candidatus Thiomargarita nelsonii and comparison to other large sulfur-oxidizing bacteria.</title>
        <authorList>
            <person name="Winkel M."/>
            <person name="Salman V."/>
            <person name="Woyke T."/>
            <person name="Schulz-Vogt H."/>
            <person name="Richter M."/>
            <person name="Flood B."/>
            <person name="Bailey J."/>
            <person name="Amann R."/>
            <person name="Mussmann M."/>
        </authorList>
    </citation>
    <scope>NUCLEOTIDE SEQUENCE [LARGE SCALE GENOMIC DNA]</scope>
    <source>
        <strain evidence="1 2">THI036</strain>
    </source>
</reference>
<evidence type="ECO:0000313" key="1">
    <source>
        <dbReference type="EMBL" id="OAD23294.1"/>
    </source>
</evidence>
<dbReference type="Proteomes" id="UP000076962">
    <property type="component" value="Unassembled WGS sequence"/>
</dbReference>
<dbReference type="AlphaFoldDB" id="A0A176S5T4"/>
<comment type="caution">
    <text evidence="1">The sequence shown here is derived from an EMBL/GenBank/DDBJ whole genome shotgun (WGS) entry which is preliminary data.</text>
</comment>
<evidence type="ECO:0000313" key="2">
    <source>
        <dbReference type="Proteomes" id="UP000076962"/>
    </source>
</evidence>
<name>A0A176S5T4_9GAMM</name>
<gene>
    <name evidence="1" type="ORF">THIOM_000878</name>
</gene>
<protein>
    <submittedName>
        <fullName evidence="1">Transposase DDE domain-containing protein</fullName>
    </submittedName>
</protein>
<organism evidence="1 2">
    <name type="scientific">Candidatus Thiomargarita nelsonii</name>
    <dbReference type="NCBI Taxonomy" id="1003181"/>
    <lineage>
        <taxon>Bacteria</taxon>
        <taxon>Pseudomonadati</taxon>
        <taxon>Pseudomonadota</taxon>
        <taxon>Gammaproteobacteria</taxon>
        <taxon>Thiotrichales</taxon>
        <taxon>Thiotrichaceae</taxon>
        <taxon>Thiomargarita</taxon>
    </lineage>
</organism>
<dbReference type="SUPFAM" id="SSF53098">
    <property type="entry name" value="Ribonuclease H-like"/>
    <property type="match status" value="1"/>
</dbReference>
<dbReference type="EMBL" id="LUTY01000445">
    <property type="protein sequence ID" value="OAD23294.1"/>
    <property type="molecule type" value="Genomic_DNA"/>
</dbReference>
<proteinExistence type="predicted"/>